<dbReference type="InterPro" id="IPR038188">
    <property type="entry name" value="TorS_sensor_sf"/>
</dbReference>
<feature type="transmembrane region" description="Helical" evidence="5">
    <location>
        <begin position="333"/>
        <end position="354"/>
    </location>
</feature>
<accession>A3JZ94</accession>
<comment type="caution">
    <text evidence="8">The sequence shown here is derived from an EMBL/GenBank/DDBJ whole genome shotgun (WGS) entry which is preliminary data.</text>
</comment>
<feature type="domain" description="HAMP" evidence="7">
    <location>
        <begin position="424"/>
        <end position="470"/>
    </location>
</feature>
<dbReference type="PROSITE" id="PS50111">
    <property type="entry name" value="CHEMOTAXIS_TRANSDUC_2"/>
    <property type="match status" value="1"/>
</dbReference>
<keyword evidence="5" id="KW-1133">Transmembrane helix</keyword>
<dbReference type="GO" id="GO:0007165">
    <property type="term" value="P:signal transduction"/>
    <property type="evidence" value="ECO:0007669"/>
    <property type="project" value="UniProtKB-KW"/>
</dbReference>
<dbReference type="GO" id="GO:0016020">
    <property type="term" value="C:membrane"/>
    <property type="evidence" value="ECO:0007669"/>
    <property type="project" value="InterPro"/>
</dbReference>
<proteinExistence type="inferred from homology"/>
<dbReference type="InterPro" id="IPR004089">
    <property type="entry name" value="MCPsignal_dom"/>
</dbReference>
<comment type="similarity">
    <text evidence="2">Belongs to the methyl-accepting chemotaxis (MCP) protein family.</text>
</comment>
<dbReference type="InterPro" id="IPR051310">
    <property type="entry name" value="MCP_chemotaxis"/>
</dbReference>
<reference evidence="8 9" key="1">
    <citation type="submission" date="2006-06" db="EMBL/GenBank/DDBJ databases">
        <authorList>
            <person name="Moran M.A."/>
            <person name="Ferriera S."/>
            <person name="Johnson J."/>
            <person name="Kravitz S."/>
            <person name="Beeson K."/>
            <person name="Sutton G."/>
            <person name="Rogers Y.-H."/>
            <person name="Friedman R."/>
            <person name="Frazier M."/>
            <person name="Venter J.C."/>
        </authorList>
    </citation>
    <scope>NUCLEOTIDE SEQUENCE [LARGE SCALE GENOMIC DNA]</scope>
    <source>
        <strain evidence="8 9">E-37</strain>
    </source>
</reference>
<keyword evidence="1" id="KW-0145">Chemotaxis</keyword>
<dbReference type="Pfam" id="PF00015">
    <property type="entry name" value="MCPsignal"/>
    <property type="match status" value="1"/>
</dbReference>
<evidence type="ECO:0000256" key="5">
    <source>
        <dbReference type="SAM" id="Phobius"/>
    </source>
</evidence>
<dbReference type="Gene3D" id="6.10.340.10">
    <property type="match status" value="1"/>
</dbReference>
<evidence type="ECO:0000259" key="6">
    <source>
        <dbReference type="PROSITE" id="PS50111"/>
    </source>
</evidence>
<protein>
    <submittedName>
        <fullName evidence="8">Chemotaxis methyl-accepting protein</fullName>
    </submittedName>
</protein>
<dbReference type="SMART" id="SM00304">
    <property type="entry name" value="HAMP"/>
    <property type="match status" value="2"/>
</dbReference>
<dbReference type="eggNOG" id="COG0840">
    <property type="taxonomic scope" value="Bacteria"/>
</dbReference>
<feature type="domain" description="HAMP" evidence="7">
    <location>
        <begin position="356"/>
        <end position="408"/>
    </location>
</feature>
<dbReference type="Pfam" id="PF21689">
    <property type="entry name" value="TorS_sensor_domain"/>
    <property type="match status" value="1"/>
</dbReference>
<keyword evidence="5" id="KW-0812">Transmembrane</keyword>
<dbReference type="Gene3D" id="1.20.58.920">
    <property type="match status" value="1"/>
</dbReference>
<dbReference type="SMART" id="SM00283">
    <property type="entry name" value="MA"/>
    <property type="match status" value="1"/>
</dbReference>
<dbReference type="Pfam" id="PF00672">
    <property type="entry name" value="HAMP"/>
    <property type="match status" value="1"/>
</dbReference>
<dbReference type="GO" id="GO:0006935">
    <property type="term" value="P:chemotaxis"/>
    <property type="evidence" value="ECO:0007669"/>
    <property type="project" value="UniProtKB-KW"/>
</dbReference>
<dbReference type="InterPro" id="IPR003660">
    <property type="entry name" value="HAMP_dom"/>
</dbReference>
<keyword evidence="4" id="KW-0175">Coiled coil</keyword>
<sequence length="760" mass="82454">MLLAIASLAALVAISSVTALFIMRSITGQQEIVTERAFPAAITATELEAETGRILQFMDRLDRAPTVQAVEELASEFATAMAETKNTTQRLHSQTGSTALTDQLDGLLVDLEAAITGYVDISRQRAQLVASQSDAVALISDESSNLNGVTDSLVANARATVTNRLSRMYDTVEDPYMIDDTYDTLDNILDIDQPYSTRMSDLRNNALLLQQLSLKLLAANDIETLDAFQSKILFTIETIDREVSSIDDPERQAQAKAFLDKMLTVLGSDAQQSLYDSIVESLANRDRATITRAELDDLFAQFENTVAEIVSISAAQIEKSVSKAAQQVSVGNMTLIAIAITAILLSGAIGYGYVSKHILQRLSQLSNMTKEMASGNIDMTLPRAPDDELGQMVTALGIFQKGEIERREQKEREQTRLKETSDFVSTLSEALRNLSMGDLRFRIDQDVGAEFSSICVNYNQSVNRLNEILTDVVGTSETISSGMQSLYNASIQLAKRTEQQASAVTQTTTTLAQIKNEVEGTASGARDAWELSQNAQKKAEIGRDVVAQSTNAMERIKKSTDEISSFIGLIDDIAFQTNLLALNAGVEAARAGQAGSGFAVVAAEVRGLAQRASTAAQDIKTRINTSVTDVQNGENLANETRHALSEIEDMVKELNTAIMDISTTAQSQVNSIREINTAMNEIENVTQHNAAMVEETNASTVALQSDVSSMLDSASVFKLDDPQEKSASQEPKFTRSSNSLELFSAMANDADIPAMRTMTG</sequence>
<dbReference type="EMBL" id="AAYA01000002">
    <property type="protein sequence ID" value="EBA09797.1"/>
    <property type="molecule type" value="Genomic_DNA"/>
</dbReference>
<dbReference type="SUPFAM" id="SSF58104">
    <property type="entry name" value="Methyl-accepting chemotaxis protein (MCP) signaling domain"/>
    <property type="match status" value="1"/>
</dbReference>
<dbReference type="PANTHER" id="PTHR43531">
    <property type="entry name" value="PROTEIN ICFG"/>
    <property type="match status" value="1"/>
</dbReference>
<evidence type="ECO:0000313" key="9">
    <source>
        <dbReference type="Proteomes" id="UP000005713"/>
    </source>
</evidence>
<name>A3JZ94_SAGS3</name>
<dbReference type="RefSeq" id="WP_005856037.1">
    <property type="nucleotide sequence ID" value="NZ_AAYA01000002.1"/>
</dbReference>
<evidence type="ECO:0000313" key="8">
    <source>
        <dbReference type="EMBL" id="EBA09797.1"/>
    </source>
</evidence>
<organism evidence="8 9">
    <name type="scientific">Sagittula stellata (strain ATCC 700073 / DSM 11524 / E-37)</name>
    <dbReference type="NCBI Taxonomy" id="388399"/>
    <lineage>
        <taxon>Bacteria</taxon>
        <taxon>Pseudomonadati</taxon>
        <taxon>Pseudomonadota</taxon>
        <taxon>Alphaproteobacteria</taxon>
        <taxon>Rhodobacterales</taxon>
        <taxon>Roseobacteraceae</taxon>
        <taxon>Sagittula</taxon>
    </lineage>
</organism>
<dbReference type="PROSITE" id="PS50885">
    <property type="entry name" value="HAMP"/>
    <property type="match status" value="2"/>
</dbReference>
<keyword evidence="5" id="KW-0472">Membrane</keyword>
<feature type="coiled-coil region" evidence="4">
    <location>
        <begin position="637"/>
        <end position="695"/>
    </location>
</feature>
<gene>
    <name evidence="8" type="ORF">SSE37_08313</name>
</gene>
<evidence type="ECO:0000256" key="1">
    <source>
        <dbReference type="ARBA" id="ARBA00022500"/>
    </source>
</evidence>
<evidence type="ECO:0000256" key="4">
    <source>
        <dbReference type="SAM" id="Coils"/>
    </source>
</evidence>
<evidence type="ECO:0000259" key="7">
    <source>
        <dbReference type="PROSITE" id="PS50885"/>
    </source>
</evidence>
<dbReference type="CDD" id="cd06225">
    <property type="entry name" value="HAMP"/>
    <property type="match status" value="1"/>
</dbReference>
<dbReference type="PANTHER" id="PTHR43531:SF11">
    <property type="entry name" value="METHYL-ACCEPTING CHEMOTAXIS PROTEIN 3"/>
    <property type="match status" value="1"/>
</dbReference>
<feature type="domain" description="Methyl-accepting transducer" evidence="6">
    <location>
        <begin position="475"/>
        <end position="704"/>
    </location>
</feature>
<dbReference type="SUPFAM" id="SSF158472">
    <property type="entry name" value="HAMP domain-like"/>
    <property type="match status" value="1"/>
</dbReference>
<keyword evidence="9" id="KW-1185">Reference proteome</keyword>
<dbReference type="CDD" id="cd11386">
    <property type="entry name" value="MCP_signal"/>
    <property type="match status" value="1"/>
</dbReference>
<evidence type="ECO:0000256" key="2">
    <source>
        <dbReference type="ARBA" id="ARBA00029447"/>
    </source>
</evidence>
<dbReference type="Proteomes" id="UP000005713">
    <property type="component" value="Unassembled WGS sequence"/>
</dbReference>
<evidence type="ECO:0000256" key="3">
    <source>
        <dbReference type="PROSITE-ProRule" id="PRU00284"/>
    </source>
</evidence>
<dbReference type="AlphaFoldDB" id="A3JZ94"/>
<dbReference type="Gene3D" id="1.10.287.950">
    <property type="entry name" value="Methyl-accepting chemotaxis protein"/>
    <property type="match status" value="1"/>
</dbReference>
<keyword evidence="3" id="KW-0807">Transducer</keyword>